<gene>
    <name evidence="1" type="ORF">JHL22_01655</name>
</gene>
<organism evidence="1 2">
    <name type="scientific">Advenella mandrilli</name>
    <dbReference type="NCBI Taxonomy" id="2800330"/>
    <lineage>
        <taxon>Bacteria</taxon>
        <taxon>Pseudomonadati</taxon>
        <taxon>Pseudomonadota</taxon>
        <taxon>Betaproteobacteria</taxon>
        <taxon>Burkholderiales</taxon>
        <taxon>Alcaligenaceae</taxon>
    </lineage>
</organism>
<dbReference type="RefSeq" id="WP_200233175.1">
    <property type="nucleotide sequence ID" value="NZ_JAENGP010000002.1"/>
</dbReference>
<evidence type="ECO:0000313" key="1">
    <source>
        <dbReference type="EMBL" id="MBK1779915.1"/>
    </source>
</evidence>
<protein>
    <submittedName>
        <fullName evidence="1">Uncharacterized protein</fullName>
    </submittedName>
</protein>
<keyword evidence="2" id="KW-1185">Reference proteome</keyword>
<comment type="caution">
    <text evidence="1">The sequence shown here is derived from an EMBL/GenBank/DDBJ whole genome shotgun (WGS) entry which is preliminary data.</text>
</comment>
<evidence type="ECO:0000313" key="2">
    <source>
        <dbReference type="Proteomes" id="UP000635316"/>
    </source>
</evidence>
<dbReference type="EMBL" id="JAENGP010000002">
    <property type="protein sequence ID" value="MBK1779915.1"/>
    <property type="molecule type" value="Genomic_DNA"/>
</dbReference>
<sequence length="76" mass="8411">MQTQMLPRRRKIPLCGGVARSDGVVAFPRSHALTSRSWTPFRSHVLIQMLPRRRKIPLCGGVARSDGVVAFPAPMS</sequence>
<accession>A0ABS1EAH7</accession>
<dbReference type="Proteomes" id="UP000635316">
    <property type="component" value="Unassembled WGS sequence"/>
</dbReference>
<reference evidence="1 2" key="1">
    <citation type="submission" date="2020-12" db="EMBL/GenBank/DDBJ databases">
        <authorList>
            <person name="Lu T."/>
            <person name="Wang Q."/>
            <person name="Han X."/>
        </authorList>
    </citation>
    <scope>NUCLEOTIDE SEQUENCE [LARGE SCALE GENOMIC DNA]</scope>
    <source>
        <strain evidence="1 2">WQ 585</strain>
    </source>
</reference>
<name>A0ABS1EAH7_9BURK</name>
<proteinExistence type="predicted"/>